<proteinExistence type="predicted"/>
<dbReference type="Pfam" id="PF02643">
    <property type="entry name" value="DUF192"/>
    <property type="match status" value="1"/>
</dbReference>
<protein>
    <recommendedName>
        <fullName evidence="4">DUF192 domain-containing protein</fullName>
    </recommendedName>
</protein>
<evidence type="ECO:0000256" key="1">
    <source>
        <dbReference type="SAM" id="MobiDB-lite"/>
    </source>
</evidence>
<feature type="compositionally biased region" description="Basic and acidic residues" evidence="1">
    <location>
        <begin position="201"/>
        <end position="222"/>
    </location>
</feature>
<accession>A0A2S5GI85</accession>
<dbReference type="OrthoDB" id="9813379at2"/>
<name>A0A2S5GI85_9BURK</name>
<feature type="region of interest" description="Disordered" evidence="1">
    <location>
        <begin position="136"/>
        <end position="224"/>
    </location>
</feature>
<dbReference type="InterPro" id="IPR003795">
    <property type="entry name" value="DUF192"/>
</dbReference>
<reference evidence="2 3" key="1">
    <citation type="submission" date="2018-02" db="EMBL/GenBank/DDBJ databases">
        <title>Draft Genome of Achromobacter spanius stain 6.</title>
        <authorList>
            <person name="Gunasekera T.S."/>
            <person name="Radwan O."/>
            <person name="Ruiz O.N."/>
        </authorList>
    </citation>
    <scope>NUCLEOTIDE SEQUENCE [LARGE SCALE GENOMIC DNA]</scope>
    <source>
        <strain evidence="2 3">6</strain>
    </source>
</reference>
<evidence type="ECO:0000313" key="3">
    <source>
        <dbReference type="Proteomes" id="UP000239990"/>
    </source>
</evidence>
<dbReference type="InterPro" id="IPR038695">
    <property type="entry name" value="Saro_0823-like_sf"/>
</dbReference>
<dbReference type="AlphaFoldDB" id="A0A2S5GI85"/>
<evidence type="ECO:0000313" key="2">
    <source>
        <dbReference type="EMBL" id="PPA72699.1"/>
    </source>
</evidence>
<dbReference type="Gene3D" id="2.60.120.1140">
    <property type="entry name" value="Protein of unknown function DUF192"/>
    <property type="match status" value="1"/>
</dbReference>
<dbReference type="Proteomes" id="UP000239990">
    <property type="component" value="Unassembled WGS sequence"/>
</dbReference>
<feature type="region of interest" description="Disordered" evidence="1">
    <location>
        <begin position="293"/>
        <end position="320"/>
    </location>
</feature>
<sequence length="320" mass="35966">MNRNSQRQNQNQSQSPLPLARLRFLRVLDWKGRMRGLLGRRPPGSRSGVMLMPCAAVHTFGMRYAIDVAFVSRDLSVIAVRRALPPCRIALCLGAIAVVEMRAGVIDAKHGGIGRIEAAIQRAACGDVERNLQRAGKLRRQPHVDQQARAQVDEKKHQGPRGAIHQKWPLITPARDAREEQGLHQPQAVPGDQNGCMPEQRGNHHINDGEDGQRHAHGHQDRVQGTFDRCNPISFRHRIHERHKCQQTGRHAQTGVQQAHDEKLSEHARLLQRLAPHRRQHDAVGFDVLARGQRHEGDDGHERHDQDGADGRCRAGENDQ</sequence>
<comment type="caution">
    <text evidence="2">The sequence shown here is derived from an EMBL/GenBank/DDBJ whole genome shotgun (WGS) entry which is preliminary data.</text>
</comment>
<organism evidence="2 3">
    <name type="scientific">Achromobacter spanius</name>
    <dbReference type="NCBI Taxonomy" id="217203"/>
    <lineage>
        <taxon>Bacteria</taxon>
        <taxon>Pseudomonadati</taxon>
        <taxon>Pseudomonadota</taxon>
        <taxon>Betaproteobacteria</taxon>
        <taxon>Burkholderiales</taxon>
        <taxon>Alcaligenaceae</taxon>
        <taxon>Achromobacter</taxon>
    </lineage>
</organism>
<dbReference type="EMBL" id="PREU01000022">
    <property type="protein sequence ID" value="PPA72699.1"/>
    <property type="molecule type" value="Genomic_DNA"/>
</dbReference>
<gene>
    <name evidence="2" type="ORF">C4E15_29535</name>
</gene>
<evidence type="ECO:0008006" key="4">
    <source>
        <dbReference type="Google" id="ProtNLM"/>
    </source>
</evidence>